<name>A0A2Z6R5X2_9GLOM</name>
<protein>
    <submittedName>
        <fullName evidence="1">Uncharacterized protein</fullName>
    </submittedName>
</protein>
<gene>
    <name evidence="1" type="ORF">RclHR1_14650003</name>
</gene>
<evidence type="ECO:0000313" key="1">
    <source>
        <dbReference type="EMBL" id="GBB88128.1"/>
    </source>
</evidence>
<reference evidence="1 2" key="1">
    <citation type="submission" date="2017-11" db="EMBL/GenBank/DDBJ databases">
        <title>The genome of Rhizophagus clarus HR1 reveals common genetic basis of auxotrophy among arbuscular mycorrhizal fungi.</title>
        <authorList>
            <person name="Kobayashi Y."/>
        </authorList>
    </citation>
    <scope>NUCLEOTIDE SEQUENCE [LARGE SCALE GENOMIC DNA]</scope>
    <source>
        <strain evidence="1 2">HR1</strain>
    </source>
</reference>
<evidence type="ECO:0000313" key="2">
    <source>
        <dbReference type="Proteomes" id="UP000247702"/>
    </source>
</evidence>
<dbReference type="AlphaFoldDB" id="A0A2Z6R5X2"/>
<organism evidence="1 2">
    <name type="scientific">Rhizophagus clarus</name>
    <dbReference type="NCBI Taxonomy" id="94130"/>
    <lineage>
        <taxon>Eukaryota</taxon>
        <taxon>Fungi</taxon>
        <taxon>Fungi incertae sedis</taxon>
        <taxon>Mucoromycota</taxon>
        <taxon>Glomeromycotina</taxon>
        <taxon>Glomeromycetes</taxon>
        <taxon>Glomerales</taxon>
        <taxon>Glomeraceae</taxon>
        <taxon>Rhizophagus</taxon>
    </lineage>
</organism>
<dbReference type="EMBL" id="BEXD01000519">
    <property type="protein sequence ID" value="GBB88128.1"/>
    <property type="molecule type" value="Genomic_DNA"/>
</dbReference>
<keyword evidence="2" id="KW-1185">Reference proteome</keyword>
<accession>A0A2Z6R5X2</accession>
<sequence>MPSLSNFATTFKSTVCVSGFSDNLSENEIKTTLKRIGTMTHHGDKALYRILIDYLFASYEERFGFDKLLWLADELAENNTLGYISRLTGLNSTAGITDTKIVKLDRDVFEAYISAIVNKSKDKEIVNIFIWWIS</sequence>
<comment type="caution">
    <text evidence="1">The sequence shown here is derived from an EMBL/GenBank/DDBJ whole genome shotgun (WGS) entry which is preliminary data.</text>
</comment>
<proteinExistence type="predicted"/>
<dbReference type="Proteomes" id="UP000247702">
    <property type="component" value="Unassembled WGS sequence"/>
</dbReference>